<dbReference type="EC" id="3.2.1.1" evidence="5"/>
<protein>
    <recommendedName>
        <fullName evidence="5">Alpha-amylase</fullName>
        <ecNumber evidence="5">3.2.1.1</ecNumber>
    </recommendedName>
</protein>
<name>A0ABT6DN40_9BACT</name>
<dbReference type="InterPro" id="IPR006047">
    <property type="entry name" value="GH13_cat_dom"/>
</dbReference>
<comment type="similarity">
    <text evidence="1 4">Belongs to the glycosyl hydrolase 13 family.</text>
</comment>
<dbReference type="Gene3D" id="2.60.40.1180">
    <property type="entry name" value="Golgi alpha-mannosidase II"/>
    <property type="match status" value="1"/>
</dbReference>
<gene>
    <name evidence="7" type="ORF">NWE73_12695</name>
</gene>
<proteinExistence type="inferred from homology"/>
<dbReference type="InterPro" id="IPR006046">
    <property type="entry name" value="Alpha_amylase"/>
</dbReference>
<sequence>MSASKVWWKETVVYQVYPRSFMDSNGDGVGDLKGLTSKLDYLKHLGIDVIWICPMYKSPQDDNGYDISDYQDIHHEFGTMQDFDTLLSEVHKRGMKLLIDLVVNHTSDEHPWFIESKKSKDSAKRDWYIWRDGKNGKEPNNWESIFGGSAWKYDEQTQQYFMHVFSTRQPDLNWENLEMRQHIYQMVRWWLDKGIDGFRIDAISHMMKEPGLADMPNPKGLEYVPSYDKHMNVPGIQNYISDLCKNTFVHYDIMTVGEANGVSADNAEEWVGEKQKKFNMLIQFEHVGLWDSNPEKRIDLLKVKEVFGRWQKGLENRGWNALFVENHDIPRIISKWGDAQNFWQESATAIAAMYFMMQGTPFIYQGQEIGMTNTVFTGPDDFNDVSAKNHFAIRRKQGATDAEITAELANSSRDNARTPMQWSSAAHAGFTTGKPWLKVNPNFKEINVEQQLDQPRSIFNFYRSLIQLRRSNPVFVYGSYDLLMAEDTQVYAYTRTLDNTKMVVISNLTGKSAKYDVPNMPLQHKNLLLANYDVAPHTESAQFELRPYEARIYKWT</sequence>
<dbReference type="InterPro" id="IPR013780">
    <property type="entry name" value="Glyco_hydro_b"/>
</dbReference>
<dbReference type="SUPFAM" id="SSF51011">
    <property type="entry name" value="Glycosyl hydrolase domain"/>
    <property type="match status" value="1"/>
</dbReference>
<dbReference type="InterPro" id="IPR056300">
    <property type="entry name" value="SusG-like_C"/>
</dbReference>
<dbReference type="SMART" id="SM00642">
    <property type="entry name" value="Aamy"/>
    <property type="match status" value="1"/>
</dbReference>
<dbReference type="Pfam" id="PF00128">
    <property type="entry name" value="Alpha-amylase"/>
    <property type="match status" value="1"/>
</dbReference>
<evidence type="ECO:0000256" key="4">
    <source>
        <dbReference type="RuleBase" id="RU003615"/>
    </source>
</evidence>
<keyword evidence="5" id="KW-0119">Carbohydrate metabolism</keyword>
<evidence type="ECO:0000256" key="3">
    <source>
        <dbReference type="ARBA" id="ARBA00023295"/>
    </source>
</evidence>
<dbReference type="Gene3D" id="3.20.20.80">
    <property type="entry name" value="Glycosidases"/>
    <property type="match status" value="2"/>
</dbReference>
<dbReference type="Pfam" id="PF23915">
    <property type="entry name" value="SusG_C"/>
    <property type="match status" value="1"/>
</dbReference>
<evidence type="ECO:0000256" key="2">
    <source>
        <dbReference type="ARBA" id="ARBA00022801"/>
    </source>
</evidence>
<feature type="domain" description="Glycosyl hydrolase family 13 catalytic" evidence="6">
    <location>
        <begin position="15"/>
        <end position="417"/>
    </location>
</feature>
<keyword evidence="2 5" id="KW-0378">Hydrolase</keyword>
<dbReference type="NCBIfam" id="NF008183">
    <property type="entry name" value="PRK10933.1"/>
    <property type="match status" value="1"/>
</dbReference>
<dbReference type="RefSeq" id="WP_277578706.1">
    <property type="nucleotide sequence ID" value="NZ_JANRMI010000003.1"/>
</dbReference>
<dbReference type="EMBL" id="JANRMI010000003">
    <property type="protein sequence ID" value="MDG0817231.1"/>
    <property type="molecule type" value="Genomic_DNA"/>
</dbReference>
<evidence type="ECO:0000313" key="7">
    <source>
        <dbReference type="EMBL" id="MDG0817231.1"/>
    </source>
</evidence>
<organism evidence="7 8">
    <name type="scientific">Bdellovibrio svalbardensis</name>
    <dbReference type="NCBI Taxonomy" id="2972972"/>
    <lineage>
        <taxon>Bacteria</taxon>
        <taxon>Pseudomonadati</taxon>
        <taxon>Bdellovibrionota</taxon>
        <taxon>Bdellovibrionia</taxon>
        <taxon>Bdellovibrionales</taxon>
        <taxon>Pseudobdellovibrionaceae</taxon>
        <taxon>Bdellovibrio</taxon>
    </lineage>
</organism>
<evidence type="ECO:0000256" key="5">
    <source>
        <dbReference type="RuleBase" id="RU361134"/>
    </source>
</evidence>
<evidence type="ECO:0000259" key="6">
    <source>
        <dbReference type="SMART" id="SM00642"/>
    </source>
</evidence>
<comment type="catalytic activity">
    <reaction evidence="5">
        <text>Endohydrolysis of (1-&gt;4)-alpha-D-glucosidic linkages in polysaccharides containing three or more (1-&gt;4)-alpha-linked D-glucose units.</text>
        <dbReference type="EC" id="3.2.1.1"/>
    </reaction>
</comment>
<dbReference type="Gene3D" id="3.90.400.10">
    <property type="entry name" value="Oligo-1,6-glucosidase, Domain 2"/>
    <property type="match status" value="1"/>
</dbReference>
<keyword evidence="3 5" id="KW-0326">Glycosidase</keyword>
<dbReference type="PANTHER" id="PTHR10357">
    <property type="entry name" value="ALPHA-AMYLASE FAMILY MEMBER"/>
    <property type="match status" value="1"/>
</dbReference>
<dbReference type="Proteomes" id="UP001152321">
    <property type="component" value="Unassembled WGS sequence"/>
</dbReference>
<dbReference type="PANTHER" id="PTHR10357:SF178">
    <property type="entry name" value="OLIGO-1,6-GLUCOSIDASE 3-RELATED"/>
    <property type="match status" value="1"/>
</dbReference>
<dbReference type="InterPro" id="IPR017853">
    <property type="entry name" value="GH"/>
</dbReference>
<comment type="caution">
    <text evidence="7">The sequence shown here is derived from an EMBL/GenBank/DDBJ whole genome shotgun (WGS) entry which is preliminary data.</text>
</comment>
<evidence type="ECO:0000313" key="8">
    <source>
        <dbReference type="Proteomes" id="UP001152321"/>
    </source>
</evidence>
<reference evidence="7" key="1">
    <citation type="submission" date="2022-08" db="EMBL/GenBank/DDBJ databases">
        <title>Novel Bdellovibrio Species Isolated from Svalbard: Designation Bdellovibrio svalbardensis.</title>
        <authorList>
            <person name="Mitchell R.J."/>
            <person name="Choi S.Y."/>
        </authorList>
    </citation>
    <scope>NUCLEOTIDE SEQUENCE</scope>
    <source>
        <strain evidence="7">PAP01</strain>
    </source>
</reference>
<dbReference type="CDD" id="cd11333">
    <property type="entry name" value="AmyAc_SI_OligoGlu_DGase"/>
    <property type="match status" value="1"/>
</dbReference>
<dbReference type="InterPro" id="IPR045857">
    <property type="entry name" value="O16G_dom_2"/>
</dbReference>
<dbReference type="PRINTS" id="PR00110">
    <property type="entry name" value="ALPHAAMYLASE"/>
</dbReference>
<dbReference type="SUPFAM" id="SSF51445">
    <property type="entry name" value="(Trans)glycosidases"/>
    <property type="match status" value="1"/>
</dbReference>
<accession>A0ABT6DN40</accession>
<keyword evidence="8" id="KW-1185">Reference proteome</keyword>
<evidence type="ECO:0000256" key="1">
    <source>
        <dbReference type="ARBA" id="ARBA00008061"/>
    </source>
</evidence>